<sequence length="187" mass="21464">MGVQALKKYFTPKWEEFSSHGELKDVLEASLASAIRASAMQMKVLGEFRTRMQEQRQLIAASSKSERSINRLWRGCRLPWTVLSLRKNLESSENSRKGAESEVARLMGENKEIEEKLEKVQAKLESAEAEFVANFHNTEAYTNFSDYFARVRQQEVLTALRKHHPNFDIGPLEARFPPLDVESDEDS</sequence>
<organism evidence="2 3">
    <name type="scientific">Abeliophyllum distichum</name>
    <dbReference type="NCBI Taxonomy" id="126358"/>
    <lineage>
        <taxon>Eukaryota</taxon>
        <taxon>Viridiplantae</taxon>
        <taxon>Streptophyta</taxon>
        <taxon>Embryophyta</taxon>
        <taxon>Tracheophyta</taxon>
        <taxon>Spermatophyta</taxon>
        <taxon>Magnoliopsida</taxon>
        <taxon>eudicotyledons</taxon>
        <taxon>Gunneridae</taxon>
        <taxon>Pentapetalae</taxon>
        <taxon>asterids</taxon>
        <taxon>lamiids</taxon>
        <taxon>Lamiales</taxon>
        <taxon>Oleaceae</taxon>
        <taxon>Forsythieae</taxon>
        <taxon>Abeliophyllum</taxon>
    </lineage>
</organism>
<evidence type="ECO:0000313" key="2">
    <source>
        <dbReference type="EMBL" id="KAL2533442.1"/>
    </source>
</evidence>
<protein>
    <submittedName>
        <fullName evidence="2">Uncharacterized protein</fullName>
    </submittedName>
</protein>
<evidence type="ECO:0000256" key="1">
    <source>
        <dbReference type="SAM" id="Coils"/>
    </source>
</evidence>
<keyword evidence="1" id="KW-0175">Coiled coil</keyword>
<dbReference type="EMBL" id="JBFOLK010000002">
    <property type="protein sequence ID" value="KAL2533442.1"/>
    <property type="molecule type" value="Genomic_DNA"/>
</dbReference>
<evidence type="ECO:0000313" key="3">
    <source>
        <dbReference type="Proteomes" id="UP001604336"/>
    </source>
</evidence>
<name>A0ABD1V7X0_9LAMI</name>
<keyword evidence="3" id="KW-1185">Reference proteome</keyword>
<feature type="coiled-coil region" evidence="1">
    <location>
        <begin position="82"/>
        <end position="130"/>
    </location>
</feature>
<reference evidence="3" key="1">
    <citation type="submission" date="2024-07" db="EMBL/GenBank/DDBJ databases">
        <title>Two chromosome-level genome assemblies of Korean endemic species Abeliophyllum distichum and Forsythia ovata (Oleaceae).</title>
        <authorList>
            <person name="Jang H."/>
        </authorList>
    </citation>
    <scope>NUCLEOTIDE SEQUENCE [LARGE SCALE GENOMIC DNA]</scope>
</reference>
<dbReference type="Proteomes" id="UP001604336">
    <property type="component" value="Unassembled WGS sequence"/>
</dbReference>
<comment type="caution">
    <text evidence="2">The sequence shown here is derived from an EMBL/GenBank/DDBJ whole genome shotgun (WGS) entry which is preliminary data.</text>
</comment>
<dbReference type="AlphaFoldDB" id="A0ABD1V7X0"/>
<proteinExistence type="predicted"/>
<gene>
    <name evidence="2" type="ORF">Adt_06793</name>
</gene>
<accession>A0ABD1V7X0</accession>